<dbReference type="PANTHER" id="PTHR37011:SF1">
    <property type="entry name" value="POT FAMILY PEPTIDE TRANSPORT PROTEIN"/>
    <property type="match status" value="1"/>
</dbReference>
<dbReference type="RefSeq" id="WP_251836214.1">
    <property type="nucleotide sequence ID" value="NZ_JACSQG010000004.1"/>
</dbReference>
<gene>
    <name evidence="8" type="ORF">H9642_09570</name>
</gene>
<comment type="caution">
    <text evidence="8">The sequence shown here is derived from an EMBL/GenBank/DDBJ whole genome shotgun (WGS) entry which is preliminary data.</text>
</comment>
<name>A0ABR8TNV2_9PSED</name>
<evidence type="ECO:0000313" key="9">
    <source>
        <dbReference type="Proteomes" id="UP000611945"/>
    </source>
</evidence>
<dbReference type="Pfam" id="PF06004">
    <property type="entry name" value="DUF903"/>
    <property type="match status" value="1"/>
</dbReference>
<evidence type="ECO:0000259" key="7">
    <source>
        <dbReference type="Pfam" id="PF06004"/>
    </source>
</evidence>
<reference evidence="8 9" key="1">
    <citation type="submission" date="2020-08" db="EMBL/GenBank/DDBJ databases">
        <title>A Genomic Blueprint of the Chicken Gut Microbiome.</title>
        <authorList>
            <person name="Gilroy R."/>
            <person name="Ravi A."/>
            <person name="Getino M."/>
            <person name="Pursley I."/>
            <person name="Horton D.L."/>
            <person name="Alikhan N.-F."/>
            <person name="Baker D."/>
            <person name="Gharbi K."/>
            <person name="Hall N."/>
            <person name="Watson M."/>
            <person name="Adriaenssens E.M."/>
            <person name="Foster-Nyarko E."/>
            <person name="Jarju S."/>
            <person name="Secka A."/>
            <person name="Antonio M."/>
            <person name="Oren A."/>
            <person name="Chaudhuri R."/>
            <person name="La Ragione R.M."/>
            <person name="Hildebrand F."/>
            <person name="Pallen M.J."/>
        </authorList>
    </citation>
    <scope>NUCLEOTIDE SEQUENCE [LARGE SCALE GENOMIC DNA]</scope>
    <source>
        <strain evidence="8 9">Sa2CUA2</strain>
    </source>
</reference>
<sequence length="69" mass="7802">MKHWIIAACCVLGLAGCASDYIIATNDGQMLDSRDKPRLDDDTGLLEYKDEEGRTKQIPQSHVRQIIQR</sequence>
<dbReference type="SUPFAM" id="SSF50182">
    <property type="entry name" value="Sm-like ribonucleoproteins"/>
    <property type="match status" value="1"/>
</dbReference>
<organism evidence="8 9">
    <name type="scientific">Serpens gallinarum</name>
    <dbReference type="NCBI Taxonomy" id="2763075"/>
    <lineage>
        <taxon>Bacteria</taxon>
        <taxon>Pseudomonadati</taxon>
        <taxon>Pseudomonadota</taxon>
        <taxon>Gammaproteobacteria</taxon>
        <taxon>Pseudomonadales</taxon>
        <taxon>Pseudomonadaceae</taxon>
        <taxon>Pseudomonas</taxon>
    </lineage>
</organism>
<dbReference type="NCBIfam" id="NF033216">
    <property type="entry name" value="lipo_YgdI_YgdR"/>
    <property type="match status" value="1"/>
</dbReference>
<dbReference type="Gene3D" id="2.30.30.100">
    <property type="match status" value="1"/>
</dbReference>
<evidence type="ECO:0000256" key="2">
    <source>
        <dbReference type="ARBA" id="ARBA00022729"/>
    </source>
</evidence>
<dbReference type="InterPro" id="IPR010920">
    <property type="entry name" value="LSM_dom_sf"/>
</dbReference>
<evidence type="ECO:0000256" key="1">
    <source>
        <dbReference type="ARBA" id="ARBA00022475"/>
    </source>
</evidence>
<feature type="compositionally biased region" description="Polar residues" evidence="6">
    <location>
        <begin position="57"/>
        <end position="69"/>
    </location>
</feature>
<dbReference type="PANTHER" id="PTHR37011">
    <property type="entry name" value="POT FAMILY PEPTIDE TRANSPORT PROTEIN-RELATED"/>
    <property type="match status" value="1"/>
</dbReference>
<feature type="region of interest" description="Disordered" evidence="6">
    <location>
        <begin position="50"/>
        <end position="69"/>
    </location>
</feature>
<evidence type="ECO:0000256" key="4">
    <source>
        <dbReference type="ARBA" id="ARBA00023139"/>
    </source>
</evidence>
<proteinExistence type="predicted"/>
<keyword evidence="9" id="KW-1185">Reference proteome</keyword>
<dbReference type="PROSITE" id="PS51257">
    <property type="entry name" value="PROKAR_LIPOPROTEIN"/>
    <property type="match status" value="1"/>
</dbReference>
<keyword evidence="2" id="KW-0732">Signal</keyword>
<keyword evidence="5 8" id="KW-0449">Lipoprotein</keyword>
<keyword evidence="1" id="KW-1003">Cell membrane</keyword>
<keyword evidence="4" id="KW-0564">Palmitate</keyword>
<evidence type="ECO:0000256" key="6">
    <source>
        <dbReference type="SAM" id="MobiDB-lite"/>
    </source>
</evidence>
<dbReference type="InterPro" id="IPR010305">
    <property type="entry name" value="YgdI/YgdR-like"/>
</dbReference>
<evidence type="ECO:0000256" key="3">
    <source>
        <dbReference type="ARBA" id="ARBA00023136"/>
    </source>
</evidence>
<feature type="domain" description="Lipoprotein YgdI/YgdR-like SH3-like" evidence="7">
    <location>
        <begin position="20"/>
        <end position="67"/>
    </location>
</feature>
<dbReference type="Proteomes" id="UP000611945">
    <property type="component" value="Unassembled WGS sequence"/>
</dbReference>
<evidence type="ECO:0000313" key="8">
    <source>
        <dbReference type="EMBL" id="MBD7977437.1"/>
    </source>
</evidence>
<keyword evidence="3" id="KW-0472">Membrane</keyword>
<evidence type="ECO:0000256" key="5">
    <source>
        <dbReference type="ARBA" id="ARBA00023288"/>
    </source>
</evidence>
<protein>
    <submittedName>
        <fullName evidence="8">YgdI/YgdR family lipoprotein</fullName>
    </submittedName>
</protein>
<dbReference type="EMBL" id="JACSQG010000004">
    <property type="protein sequence ID" value="MBD7977437.1"/>
    <property type="molecule type" value="Genomic_DNA"/>
</dbReference>
<accession>A0ABR8TNV2</accession>
<dbReference type="InterPro" id="IPR047807">
    <property type="entry name" value="YgdI/YgdR-like_SH3-like"/>
</dbReference>